<feature type="transmembrane region" description="Helical" evidence="2">
    <location>
        <begin position="172"/>
        <end position="195"/>
    </location>
</feature>
<keyword evidence="4" id="KW-1185">Reference proteome</keyword>
<evidence type="ECO:0000256" key="2">
    <source>
        <dbReference type="SAM" id="Phobius"/>
    </source>
</evidence>
<dbReference type="SUPFAM" id="SSF50998">
    <property type="entry name" value="Quinoprotein alcohol dehydrogenase-like"/>
    <property type="match status" value="1"/>
</dbReference>
<gene>
    <name evidence="3" type="ORF">JOF45_002020</name>
</gene>
<name>A0ABS4T684_9MICC</name>
<dbReference type="InterPro" id="IPR011047">
    <property type="entry name" value="Quinoprotein_ADH-like_sf"/>
</dbReference>
<sequence length="541" mass="57919">MTSEHSQRRRRRDASASFNDAVIRPQETSSTSPAQIPPEQTPAPQQQEPQQARQPDADADLSPEHQQRRRARRAESTPLTAQPAHKSPRQQPGQPAPQAQPPHQGQPYPPQAQPAPHQPQPGPHQPQQAPHQPPYQQPGPPRDHAAPSLADTAVRGRRRSSRAERSTRRRKFPVAGAVAAGTVLAIALGAGLWAWPFGGDEASEPASEQENWIASAPALNPAETSLTDAHTEELWTHSLSTEDPAYWFAAGAVVIDGEEGEVVLLDTEIGDEIARIPVEGEVQHVVEFLHEDTPAAGVFTQDQFVAVTAEGDDQSWDLEEGEVVRAPGTTPMLTTEDGDTSALIIGEEDPVETEGNPSYISGAIDDSLIQVIPGEPRVALLPVTADEDSPPASEELLQAPTDGASFLRHLSVGTGHSLSLWEVDDEEYLVVHSLEEEPGTVTSAVAAPDEPEAWQVGRGMQLAVTGPYAFSLETGELTARHPDATFTGALGPAALAESEGSRSFVLDGTQHYESDRVTGYSEDGIALIRRPDGTLAALSGD</sequence>
<protein>
    <submittedName>
        <fullName evidence="3">Uncharacterized protein</fullName>
    </submittedName>
</protein>
<evidence type="ECO:0000313" key="3">
    <source>
        <dbReference type="EMBL" id="MBP2319001.1"/>
    </source>
</evidence>
<dbReference type="RefSeq" id="WP_210049532.1">
    <property type="nucleotide sequence ID" value="NZ_JAGINX010000001.1"/>
</dbReference>
<organism evidence="3 4">
    <name type="scientific">Nesterenkonia lacusekhoensis</name>
    <dbReference type="NCBI Taxonomy" id="150832"/>
    <lineage>
        <taxon>Bacteria</taxon>
        <taxon>Bacillati</taxon>
        <taxon>Actinomycetota</taxon>
        <taxon>Actinomycetes</taxon>
        <taxon>Micrococcales</taxon>
        <taxon>Micrococcaceae</taxon>
        <taxon>Nesterenkonia</taxon>
    </lineage>
</organism>
<dbReference type="EMBL" id="JAGINX010000001">
    <property type="protein sequence ID" value="MBP2319001.1"/>
    <property type="molecule type" value="Genomic_DNA"/>
</dbReference>
<accession>A0ABS4T684</accession>
<reference evidence="3 4" key="1">
    <citation type="submission" date="2021-03" db="EMBL/GenBank/DDBJ databases">
        <title>Sequencing the genomes of 1000 actinobacteria strains.</title>
        <authorList>
            <person name="Klenk H.-P."/>
        </authorList>
    </citation>
    <scope>NUCLEOTIDE SEQUENCE [LARGE SCALE GENOMIC DNA]</scope>
    <source>
        <strain evidence="3 4">DSM 12544</strain>
    </source>
</reference>
<proteinExistence type="predicted"/>
<comment type="caution">
    <text evidence="3">The sequence shown here is derived from an EMBL/GenBank/DDBJ whole genome shotgun (WGS) entry which is preliminary data.</text>
</comment>
<dbReference type="Proteomes" id="UP001519331">
    <property type="component" value="Unassembled WGS sequence"/>
</dbReference>
<feature type="compositionally biased region" description="Pro residues" evidence="1">
    <location>
        <begin position="107"/>
        <end position="124"/>
    </location>
</feature>
<evidence type="ECO:0000313" key="4">
    <source>
        <dbReference type="Proteomes" id="UP001519331"/>
    </source>
</evidence>
<feature type="compositionally biased region" description="Pro residues" evidence="1">
    <location>
        <begin position="131"/>
        <end position="140"/>
    </location>
</feature>
<keyword evidence="2" id="KW-0472">Membrane</keyword>
<feature type="region of interest" description="Disordered" evidence="1">
    <location>
        <begin position="1"/>
        <end position="170"/>
    </location>
</feature>
<keyword evidence="2" id="KW-1133">Transmembrane helix</keyword>
<feature type="compositionally biased region" description="Low complexity" evidence="1">
    <location>
        <begin position="42"/>
        <end position="54"/>
    </location>
</feature>
<keyword evidence="2" id="KW-0812">Transmembrane</keyword>
<evidence type="ECO:0000256" key="1">
    <source>
        <dbReference type="SAM" id="MobiDB-lite"/>
    </source>
</evidence>